<dbReference type="InterPro" id="IPR000682">
    <property type="entry name" value="PCMT"/>
</dbReference>
<dbReference type="Proteomes" id="UP000041394">
    <property type="component" value="Unassembled WGS sequence"/>
</dbReference>
<keyword evidence="5" id="KW-0963">Cytoplasm</keyword>
<evidence type="ECO:0000256" key="5">
    <source>
        <dbReference type="ARBA" id="ARBA00022490"/>
    </source>
</evidence>
<dbReference type="EMBL" id="CDMN01000005">
    <property type="protein sequence ID" value="CRF43595.1"/>
    <property type="molecule type" value="Genomic_DNA"/>
</dbReference>
<evidence type="ECO:0000256" key="4">
    <source>
        <dbReference type="ARBA" id="ARBA00013346"/>
    </source>
</evidence>
<dbReference type="Proteomes" id="UP000038622">
    <property type="component" value="Unassembled WGS sequence"/>
</dbReference>
<dbReference type="EMBL" id="CDMH01000006">
    <property type="protein sequence ID" value="CRF42039.1"/>
    <property type="molecule type" value="Genomic_DNA"/>
</dbReference>
<evidence type="ECO:0000313" key="15">
    <source>
        <dbReference type="Proteomes" id="UP000045175"/>
    </source>
</evidence>
<dbReference type="OrthoDB" id="9810066at2"/>
<reference evidence="10" key="1">
    <citation type="submission" date="2014-12" db="EMBL/GenBank/DDBJ databases">
        <title>Whole genome sequences of four Staphylococcus schleiferi canine isolates.</title>
        <authorList>
            <person name="Misic A.M."/>
            <person name="Cain C."/>
            <person name="Morris D.O."/>
            <person name="Rankin S."/>
            <person name="Beiting D."/>
        </authorList>
    </citation>
    <scope>NUCLEOTIDE SEQUENCE</scope>
    <source>
        <strain evidence="10">ASB11</strain>
        <strain evidence="11">ASB13</strain>
        <strain evidence="12">ASB9</strain>
    </source>
</reference>
<evidence type="ECO:0000256" key="3">
    <source>
        <dbReference type="ARBA" id="ARBA00011890"/>
    </source>
</evidence>
<protein>
    <recommendedName>
        <fullName evidence="4 9">Protein-L-isoaspartate O-methyltransferase</fullName>
        <ecNumber evidence="3 9">2.1.1.77</ecNumber>
    </recommendedName>
</protein>
<dbReference type="PROSITE" id="PS01279">
    <property type="entry name" value="PCMT"/>
    <property type="match status" value="1"/>
</dbReference>
<dbReference type="GO" id="GO:0032259">
    <property type="term" value="P:methylation"/>
    <property type="evidence" value="ECO:0007669"/>
    <property type="project" value="UniProtKB-KW"/>
</dbReference>
<dbReference type="GO" id="GO:0005737">
    <property type="term" value="C:cytoplasm"/>
    <property type="evidence" value="ECO:0007669"/>
    <property type="project" value="UniProtKB-SubCell"/>
</dbReference>
<keyword evidence="7 10" id="KW-0808">Transferase</keyword>
<evidence type="ECO:0000313" key="10">
    <source>
        <dbReference type="EMBL" id="CRF41344.1"/>
    </source>
</evidence>
<comment type="similarity">
    <text evidence="2">Belongs to the methyltransferase superfamily. L-isoaspartyl/D-aspartyl protein methyltransferase family.</text>
</comment>
<dbReference type="EC" id="2.1.1.77" evidence="3 9"/>
<dbReference type="RefSeq" id="WP_053940718.1">
    <property type="nucleotide sequence ID" value="NZ_CDMH01000006.1"/>
</dbReference>
<reference evidence="13" key="2">
    <citation type="submission" date="2014-12" db="EMBL/GenBank/DDBJ databases">
        <authorList>
            <person name="Smet A."/>
        </authorList>
    </citation>
    <scope>NUCLEOTIDE SEQUENCE [LARGE SCALE GENOMIC DNA]</scope>
</reference>
<comment type="subcellular location">
    <subcellularLocation>
        <location evidence="1">Cytoplasm</location>
    </subcellularLocation>
</comment>
<dbReference type="GO" id="GO:0030091">
    <property type="term" value="P:protein repair"/>
    <property type="evidence" value="ECO:0007669"/>
    <property type="project" value="UniProtKB-UniRule"/>
</dbReference>
<name>A0A0K2X9H8_9HELI</name>
<evidence type="ECO:0000313" key="11">
    <source>
        <dbReference type="EMBL" id="CRF42039.1"/>
    </source>
</evidence>
<evidence type="ECO:0000256" key="7">
    <source>
        <dbReference type="ARBA" id="ARBA00022679"/>
    </source>
</evidence>
<dbReference type="PANTHER" id="PTHR11579:SF0">
    <property type="entry name" value="PROTEIN-L-ISOASPARTATE(D-ASPARTATE) O-METHYLTRANSFERASE"/>
    <property type="match status" value="1"/>
</dbReference>
<reference evidence="14 15" key="3">
    <citation type="submission" date="2014-12" db="EMBL/GenBank/DDBJ databases">
        <authorList>
            <person name="Jaenicke S."/>
        </authorList>
    </citation>
    <scope>NUCLEOTIDE SEQUENCE [LARGE SCALE GENOMIC DNA]</scope>
</reference>
<dbReference type="NCBIfam" id="TIGR00080">
    <property type="entry name" value="pimt"/>
    <property type="match status" value="1"/>
</dbReference>
<dbReference type="SUPFAM" id="SSF53335">
    <property type="entry name" value="S-adenosyl-L-methionine-dependent methyltransferases"/>
    <property type="match status" value="1"/>
</dbReference>
<keyword evidence="6 10" id="KW-0489">Methyltransferase</keyword>
<evidence type="ECO:0000256" key="8">
    <source>
        <dbReference type="ARBA" id="ARBA00022691"/>
    </source>
</evidence>
<dbReference type="AlphaFoldDB" id="A0A0K2X9H8"/>
<evidence type="ECO:0000256" key="1">
    <source>
        <dbReference type="ARBA" id="ARBA00004496"/>
    </source>
</evidence>
<evidence type="ECO:0000313" key="12">
    <source>
        <dbReference type="EMBL" id="CRF43595.1"/>
    </source>
</evidence>
<dbReference type="STRING" id="1578720.HAL011_11380"/>
<evidence type="ECO:0000256" key="9">
    <source>
        <dbReference type="NCBIfam" id="TIGR00080"/>
    </source>
</evidence>
<dbReference type="PANTHER" id="PTHR11579">
    <property type="entry name" value="PROTEIN-L-ISOASPARTATE O-METHYLTRANSFERASE"/>
    <property type="match status" value="1"/>
</dbReference>
<dbReference type="CDD" id="cd02440">
    <property type="entry name" value="AdoMet_MTases"/>
    <property type="match status" value="1"/>
</dbReference>
<dbReference type="InterPro" id="IPR029063">
    <property type="entry name" value="SAM-dependent_MTases_sf"/>
</dbReference>
<dbReference type="GO" id="GO:0004719">
    <property type="term" value="F:protein-L-isoaspartate (D-aspartate) O-methyltransferase activity"/>
    <property type="evidence" value="ECO:0007669"/>
    <property type="project" value="UniProtKB-UniRule"/>
</dbReference>
<evidence type="ECO:0000313" key="13">
    <source>
        <dbReference type="Proteomes" id="UP000038622"/>
    </source>
</evidence>
<gene>
    <name evidence="10" type="ORF">HAL011_11380</name>
    <name evidence="11" type="ORF">HAL013_01880</name>
    <name evidence="12" type="ORF">HAL09_01410</name>
</gene>
<dbReference type="Gene3D" id="3.40.50.150">
    <property type="entry name" value="Vaccinia Virus protein VP39"/>
    <property type="match status" value="1"/>
</dbReference>
<accession>A0A0K2X9H8</accession>
<dbReference type="Pfam" id="PF01135">
    <property type="entry name" value="PCMT"/>
    <property type="match status" value="1"/>
</dbReference>
<keyword evidence="13" id="KW-1185">Reference proteome</keyword>
<proteinExistence type="inferred from homology"/>
<sequence length="209" mass="23426">MFSLKNTHMCAEIARHFPLEKSVEEAICAVNREEFVSPKHLAYSLNALPLDGEQFISSPLTVAKMTQYLQLKGVDSVLEIGCGSGYQAMVLSKLVRRVFSIERIEKLLVQAKERFRRLKVTNIHTKLADGQEGWREFAPFERILLSACATHIPKALSEQLSEGGVLLAPMLEGNDQVITRFSKQNGRLVVQSLEKCQFVPILDGIERGV</sequence>
<evidence type="ECO:0000313" key="14">
    <source>
        <dbReference type="Proteomes" id="UP000041394"/>
    </source>
</evidence>
<dbReference type="EMBL" id="CDML01000038">
    <property type="protein sequence ID" value="CRF41344.1"/>
    <property type="molecule type" value="Genomic_DNA"/>
</dbReference>
<evidence type="ECO:0000256" key="6">
    <source>
        <dbReference type="ARBA" id="ARBA00022603"/>
    </source>
</evidence>
<dbReference type="Proteomes" id="UP000045175">
    <property type="component" value="Unassembled WGS sequence"/>
</dbReference>
<dbReference type="NCBIfam" id="NF001453">
    <property type="entry name" value="PRK00312.1"/>
    <property type="match status" value="1"/>
</dbReference>
<dbReference type="FunFam" id="3.40.50.150:FF:000010">
    <property type="entry name" value="Protein-L-isoaspartate O-methyltransferase"/>
    <property type="match status" value="1"/>
</dbReference>
<evidence type="ECO:0000256" key="2">
    <source>
        <dbReference type="ARBA" id="ARBA00005369"/>
    </source>
</evidence>
<organism evidence="10 13">
    <name type="scientific">Helicobacter ailurogastricus</name>
    <dbReference type="NCBI Taxonomy" id="1578720"/>
    <lineage>
        <taxon>Bacteria</taxon>
        <taxon>Pseudomonadati</taxon>
        <taxon>Campylobacterota</taxon>
        <taxon>Epsilonproteobacteria</taxon>
        <taxon>Campylobacterales</taxon>
        <taxon>Helicobacteraceae</taxon>
        <taxon>Helicobacter</taxon>
    </lineage>
</organism>
<keyword evidence="8" id="KW-0949">S-adenosyl-L-methionine</keyword>